<gene>
    <name evidence="4" type="ORF">BAU07_15350</name>
</gene>
<dbReference type="KEGG" id="bfz:BAU07_15350"/>
<dbReference type="EMBL" id="CP016172">
    <property type="protein sequence ID" value="ANN78296.1"/>
    <property type="molecule type" value="Genomic_DNA"/>
</dbReference>
<evidence type="ECO:0008006" key="6">
    <source>
        <dbReference type="Google" id="ProtNLM"/>
    </source>
</evidence>
<dbReference type="OrthoDB" id="8641527at2"/>
<evidence type="ECO:0000313" key="5">
    <source>
        <dbReference type="Proteomes" id="UP000091926"/>
    </source>
</evidence>
<sequence length="156" mass="16795">MNSAEKLYECLLEEDALVVEFTELLGSETVALTERQSFQALNAITESKHGIASRLQALSERRDALLAEMGLPPGHGGTTQAAERDPDVGRIWAQLLDRCAAAAGINDRNGALIDMHLRYTEEALDALQALTKRANLYDANGRSRQGGGSGKTIVAT</sequence>
<evidence type="ECO:0000256" key="1">
    <source>
        <dbReference type="ARBA" id="ARBA00002397"/>
    </source>
</evidence>
<protein>
    <recommendedName>
        <fullName evidence="6">Flagellar biosynthesis protein FlgN</fullName>
    </recommendedName>
</protein>
<keyword evidence="3" id="KW-1005">Bacterial flagellum biogenesis</keyword>
<dbReference type="SUPFAM" id="SSF140566">
    <property type="entry name" value="FlgN-like"/>
    <property type="match status" value="1"/>
</dbReference>
<comment type="similarity">
    <text evidence="2">Belongs to the FlgN family.</text>
</comment>
<evidence type="ECO:0000256" key="2">
    <source>
        <dbReference type="ARBA" id="ARBA00007703"/>
    </source>
</evidence>
<name>A0A193GFS6_9BORD</name>
<dbReference type="Pfam" id="PF05130">
    <property type="entry name" value="FlgN"/>
    <property type="match status" value="1"/>
</dbReference>
<dbReference type="Gene3D" id="1.20.58.300">
    <property type="entry name" value="FlgN-like"/>
    <property type="match status" value="1"/>
</dbReference>
<dbReference type="GO" id="GO:0044780">
    <property type="term" value="P:bacterial-type flagellum assembly"/>
    <property type="evidence" value="ECO:0007669"/>
    <property type="project" value="InterPro"/>
</dbReference>
<keyword evidence="5" id="KW-1185">Reference proteome</keyword>
<organism evidence="4 5">
    <name type="scientific">Bordetella flabilis</name>
    <dbReference type="NCBI Taxonomy" id="463014"/>
    <lineage>
        <taxon>Bacteria</taxon>
        <taxon>Pseudomonadati</taxon>
        <taxon>Pseudomonadota</taxon>
        <taxon>Betaproteobacteria</taxon>
        <taxon>Burkholderiales</taxon>
        <taxon>Alcaligenaceae</taxon>
        <taxon>Bordetella</taxon>
    </lineage>
</organism>
<dbReference type="InterPro" id="IPR007809">
    <property type="entry name" value="FlgN-like"/>
</dbReference>
<proteinExistence type="inferred from homology"/>
<evidence type="ECO:0000313" key="4">
    <source>
        <dbReference type="EMBL" id="ANN78296.1"/>
    </source>
</evidence>
<accession>A0A193GFS6</accession>
<dbReference type="STRING" id="463014.BAU07_15350"/>
<dbReference type="RefSeq" id="WP_066659312.1">
    <property type="nucleotide sequence ID" value="NZ_CBCSCL010000021.1"/>
</dbReference>
<reference evidence="4 5" key="1">
    <citation type="submission" date="2016-06" db="EMBL/GenBank/DDBJ databases">
        <title>Complete genome sequences of Bordetella bronchialis and Bordetella flabilis.</title>
        <authorList>
            <person name="LiPuma J.J."/>
            <person name="Spilker T."/>
        </authorList>
    </citation>
    <scope>NUCLEOTIDE SEQUENCE [LARGE SCALE GENOMIC DNA]</scope>
    <source>
        <strain evidence="4 5">AU10664</strain>
    </source>
</reference>
<comment type="function">
    <text evidence="1">Required for the efficient initiation of filament assembly.</text>
</comment>
<evidence type="ECO:0000256" key="3">
    <source>
        <dbReference type="ARBA" id="ARBA00022795"/>
    </source>
</evidence>
<dbReference type="InterPro" id="IPR036679">
    <property type="entry name" value="FlgN-like_sf"/>
</dbReference>
<dbReference type="Proteomes" id="UP000091926">
    <property type="component" value="Chromosome"/>
</dbReference>
<dbReference type="AlphaFoldDB" id="A0A193GFS6"/>